<proteinExistence type="predicted"/>
<reference evidence="1" key="2">
    <citation type="journal article" date="2015" name="Fish Shellfish Immunol.">
        <title>Early steps in the European eel (Anguilla anguilla)-Vibrio vulnificus interaction in the gills: Role of the RtxA13 toxin.</title>
        <authorList>
            <person name="Callol A."/>
            <person name="Pajuelo D."/>
            <person name="Ebbesson L."/>
            <person name="Teles M."/>
            <person name="MacKenzie S."/>
            <person name="Amaro C."/>
        </authorList>
    </citation>
    <scope>NUCLEOTIDE SEQUENCE</scope>
</reference>
<name>A0A0E9XSG4_ANGAN</name>
<dbReference type="EMBL" id="GBXM01003944">
    <property type="protein sequence ID" value="JAI04634.1"/>
    <property type="molecule type" value="Transcribed_RNA"/>
</dbReference>
<dbReference type="AlphaFoldDB" id="A0A0E9XSG4"/>
<reference evidence="1" key="1">
    <citation type="submission" date="2014-11" db="EMBL/GenBank/DDBJ databases">
        <authorList>
            <person name="Amaro Gonzalez C."/>
        </authorList>
    </citation>
    <scope>NUCLEOTIDE SEQUENCE</scope>
</reference>
<organism evidence="1">
    <name type="scientific">Anguilla anguilla</name>
    <name type="common">European freshwater eel</name>
    <name type="synonym">Muraena anguilla</name>
    <dbReference type="NCBI Taxonomy" id="7936"/>
    <lineage>
        <taxon>Eukaryota</taxon>
        <taxon>Metazoa</taxon>
        <taxon>Chordata</taxon>
        <taxon>Craniata</taxon>
        <taxon>Vertebrata</taxon>
        <taxon>Euteleostomi</taxon>
        <taxon>Actinopterygii</taxon>
        <taxon>Neopterygii</taxon>
        <taxon>Teleostei</taxon>
        <taxon>Anguilliformes</taxon>
        <taxon>Anguillidae</taxon>
        <taxon>Anguilla</taxon>
    </lineage>
</organism>
<protein>
    <submittedName>
        <fullName evidence="1">Uncharacterized protein</fullName>
    </submittedName>
</protein>
<evidence type="ECO:0000313" key="1">
    <source>
        <dbReference type="EMBL" id="JAI04634.1"/>
    </source>
</evidence>
<accession>A0A0E9XSG4</accession>
<sequence>MKEPLSTMFQNCLEKWEIFVMLEFKSKHAEDIYKKKRFCPNLATINLQNNFQFFK</sequence>